<protein>
    <submittedName>
        <fullName evidence="1">Uncharacterized protein</fullName>
    </submittedName>
</protein>
<sequence length="55" mass="5902">MATGAGVAVGGRGRDGLRGAGPWRILHTAPWLAVPLKVKETWSWTSGFRLQIICV</sequence>
<accession>A0A0A9AIH4</accession>
<reference evidence="1" key="1">
    <citation type="submission" date="2014-09" db="EMBL/GenBank/DDBJ databases">
        <authorList>
            <person name="Magalhaes I.L.F."/>
            <person name="Oliveira U."/>
            <person name="Santos F.R."/>
            <person name="Vidigal T.H.D.A."/>
            <person name="Brescovit A.D."/>
            <person name="Santos A.J."/>
        </authorList>
    </citation>
    <scope>NUCLEOTIDE SEQUENCE</scope>
    <source>
        <tissue evidence="1">Shoot tissue taken approximately 20 cm above the soil surface</tissue>
    </source>
</reference>
<reference evidence="1" key="2">
    <citation type="journal article" date="2015" name="Data Brief">
        <title>Shoot transcriptome of the giant reed, Arundo donax.</title>
        <authorList>
            <person name="Barrero R.A."/>
            <person name="Guerrero F.D."/>
            <person name="Moolhuijzen P."/>
            <person name="Goolsby J.A."/>
            <person name="Tidwell J."/>
            <person name="Bellgard S.E."/>
            <person name="Bellgard M.I."/>
        </authorList>
    </citation>
    <scope>NUCLEOTIDE SEQUENCE</scope>
    <source>
        <tissue evidence="1">Shoot tissue taken approximately 20 cm above the soil surface</tissue>
    </source>
</reference>
<organism evidence="1">
    <name type="scientific">Arundo donax</name>
    <name type="common">Giant reed</name>
    <name type="synonym">Donax arundinaceus</name>
    <dbReference type="NCBI Taxonomy" id="35708"/>
    <lineage>
        <taxon>Eukaryota</taxon>
        <taxon>Viridiplantae</taxon>
        <taxon>Streptophyta</taxon>
        <taxon>Embryophyta</taxon>
        <taxon>Tracheophyta</taxon>
        <taxon>Spermatophyta</taxon>
        <taxon>Magnoliopsida</taxon>
        <taxon>Liliopsida</taxon>
        <taxon>Poales</taxon>
        <taxon>Poaceae</taxon>
        <taxon>PACMAD clade</taxon>
        <taxon>Arundinoideae</taxon>
        <taxon>Arundineae</taxon>
        <taxon>Arundo</taxon>
    </lineage>
</organism>
<dbReference type="EMBL" id="GBRH01250988">
    <property type="protein sequence ID" value="JAD46907.1"/>
    <property type="molecule type" value="Transcribed_RNA"/>
</dbReference>
<name>A0A0A9AIH4_ARUDO</name>
<evidence type="ECO:0000313" key="1">
    <source>
        <dbReference type="EMBL" id="JAD46907.1"/>
    </source>
</evidence>
<proteinExistence type="predicted"/>
<dbReference type="AlphaFoldDB" id="A0A0A9AIH4"/>